<sequence>MQTLPEDIRADEANVVTLPDGRELACLEWGDPTGYPTFYFHGTPSSRLEGAFADGAARRARFRLIAVDRPGYGRSTFQEGRTLRDWPADVCALADALGLDKFGVVGHSGAGPHLFACGARIAPSRLAFIGALGPWGPLATPEIMGSLNLADRSYARLAQHGPRLFHALFAPLGWCAKYAPGLFTKLITASVPAVDKHRMRDKRFVQHFQAVQLEAFRQGSRGAAYEAFLEYRPWEFDPSEVDVPTHIWLGTHDSFVPREMGEYLERVIPNVELHWAAGKGHFNVEDWDAIFAACAADI</sequence>
<protein>
    <submittedName>
        <fullName evidence="1">Non-heme chloroperoxidase</fullName>
        <ecNumber evidence="1">1.11.1.10</ecNumber>
    </submittedName>
</protein>
<dbReference type="EMBL" id="PEDF01000221">
    <property type="protein sequence ID" value="RFZ31912.1"/>
    <property type="molecule type" value="Genomic_DNA"/>
</dbReference>
<keyword evidence="1" id="KW-0575">Peroxidase</keyword>
<dbReference type="EC" id="1.11.1.10" evidence="1"/>
<dbReference type="RefSeq" id="WP_012393093.1">
    <property type="nucleotide sequence ID" value="NZ_BQLA01000223.1"/>
</dbReference>
<evidence type="ECO:0000313" key="2">
    <source>
        <dbReference type="Proteomes" id="UP000257451"/>
    </source>
</evidence>
<dbReference type="Pfam" id="PF00561">
    <property type="entry name" value="Abhydrolase_1"/>
    <property type="match status" value="1"/>
</dbReference>
<dbReference type="Proteomes" id="UP000257451">
    <property type="component" value="Unassembled WGS sequence"/>
</dbReference>
<proteinExistence type="predicted"/>
<dbReference type="AlphaFoldDB" id="A0A2Z5YAX7"/>
<dbReference type="InterPro" id="IPR000073">
    <property type="entry name" value="AB_hydrolase_1"/>
</dbReference>
<name>A0A2Z5YAX7_MYCMR</name>
<dbReference type="GO" id="GO:0016691">
    <property type="term" value="F:chloride peroxidase activity"/>
    <property type="evidence" value="ECO:0007669"/>
    <property type="project" value="UniProtKB-EC"/>
</dbReference>
<dbReference type="PANTHER" id="PTHR45763:SF46">
    <property type="entry name" value="AB HYDROLASE-1 DOMAIN-CONTAINING PROTEIN"/>
    <property type="match status" value="1"/>
</dbReference>
<keyword evidence="1" id="KW-0560">Oxidoreductase</keyword>
<evidence type="ECO:0000313" key="1">
    <source>
        <dbReference type="EMBL" id="RFZ31912.1"/>
    </source>
</evidence>
<reference evidence="1 2" key="1">
    <citation type="journal article" date="2018" name="Sci. Rep.">
        <title>Extensive genomic diversity among Mycobacterium marinum strains revealed by whole genome sequencing.</title>
        <authorList>
            <person name="Das S."/>
            <person name="Pettersson B.M."/>
            <person name="Behra P.R."/>
            <person name="Mallick A."/>
            <person name="Cheramie M."/>
            <person name="Ramesh M."/>
            <person name="Shirreff L."/>
            <person name="DuCote T."/>
            <person name="Dasgupta S."/>
            <person name="Ennis D.G."/>
            <person name="Kirsebom L.A."/>
        </authorList>
    </citation>
    <scope>NUCLEOTIDE SEQUENCE [LARGE SCALE GENOMIC DNA]</scope>
    <source>
        <strain evidence="1 2">Davis1</strain>
    </source>
</reference>
<dbReference type="PANTHER" id="PTHR45763">
    <property type="entry name" value="HYDROLASE, ALPHA/BETA FOLD FAMILY PROTEIN, EXPRESSED-RELATED"/>
    <property type="match status" value="1"/>
</dbReference>
<dbReference type="Gene3D" id="3.40.50.1820">
    <property type="entry name" value="alpha/beta hydrolase"/>
    <property type="match status" value="1"/>
</dbReference>
<gene>
    <name evidence="1" type="primary">cpo_5</name>
    <name evidence="1" type="ORF">DAVIS_05565</name>
</gene>
<accession>A0A2Z5YAX7</accession>
<comment type="caution">
    <text evidence="1">The sequence shown here is derived from an EMBL/GenBank/DDBJ whole genome shotgun (WGS) entry which is preliminary data.</text>
</comment>
<dbReference type="OMA" id="WTHAEPI"/>
<organism evidence="1 2">
    <name type="scientific">Mycobacterium marinum</name>
    <dbReference type="NCBI Taxonomy" id="1781"/>
    <lineage>
        <taxon>Bacteria</taxon>
        <taxon>Bacillati</taxon>
        <taxon>Actinomycetota</taxon>
        <taxon>Actinomycetes</taxon>
        <taxon>Mycobacteriales</taxon>
        <taxon>Mycobacteriaceae</taxon>
        <taxon>Mycobacterium</taxon>
        <taxon>Mycobacterium ulcerans group</taxon>
    </lineage>
</organism>
<dbReference type="SUPFAM" id="SSF53474">
    <property type="entry name" value="alpha/beta-Hydrolases"/>
    <property type="match status" value="1"/>
</dbReference>
<dbReference type="InterPro" id="IPR029058">
    <property type="entry name" value="AB_hydrolase_fold"/>
</dbReference>